<dbReference type="Pfam" id="PF01208">
    <property type="entry name" value="URO-D"/>
    <property type="match status" value="1"/>
</dbReference>
<sequence>MPHDTMTAEERFQTVIALGVPDRVPVAPMIYYFAAFYAGITVYELWSDPKKYAFAIEKCFKELGPWDIYYPINPVNPAAYVFVLPMKIKYPGIDLPPDNICQVIEEAIMGREEYATLSENHIPTAFLKYLNFMLTLACRVQREPQKGLMAKLRILSQLLKQIGAWREEFADWRGRGVAIQHGLCAEAPFDTFSMSRGVIDFSYDLMEKPDELRDAAMILSDGYVRVCDYFTQRTGVRRALVFCHRTSNDFMSPKHFKDYALPPLKRIVVGLLSRGITPLLHCDGDWGKNIEYLHELPRAKVVLQFDGRTDMVRAKEIIGGHCCIFGDVPASMLAFGGKEEVSEYCEKLIRVVGKDGGFILAAGCEIPPNARPENVKAMIEAVTRFGYYS</sequence>
<dbReference type="PANTHER" id="PTHR47099:SF1">
    <property type="entry name" value="METHYLCOBAMIDE:COM METHYLTRANSFERASE MTBA"/>
    <property type="match status" value="1"/>
</dbReference>
<comment type="caution">
    <text evidence="2">The sequence shown here is derived from an EMBL/GenBank/DDBJ whole genome shotgun (WGS) entry which is preliminary data.</text>
</comment>
<dbReference type="InterPro" id="IPR038071">
    <property type="entry name" value="UROD/MetE-like_sf"/>
</dbReference>
<accession>A0A419F4K8</accession>
<dbReference type="InterPro" id="IPR000257">
    <property type="entry name" value="Uroporphyrinogen_deCOase"/>
</dbReference>
<name>A0A419F4K8_9BACT</name>
<evidence type="ECO:0000313" key="3">
    <source>
        <dbReference type="Proteomes" id="UP000285961"/>
    </source>
</evidence>
<reference evidence="2 3" key="1">
    <citation type="journal article" date="2017" name="ISME J.">
        <title>Energy and carbon metabolisms in a deep terrestrial subsurface fluid microbial community.</title>
        <authorList>
            <person name="Momper L."/>
            <person name="Jungbluth S.P."/>
            <person name="Lee M.D."/>
            <person name="Amend J.P."/>
        </authorList>
    </citation>
    <scope>NUCLEOTIDE SEQUENCE [LARGE SCALE GENOMIC DNA]</scope>
    <source>
        <strain evidence="2">SURF_17</strain>
    </source>
</reference>
<gene>
    <name evidence="2" type="ORF">C4532_04760</name>
</gene>
<dbReference type="GO" id="GO:0004853">
    <property type="term" value="F:uroporphyrinogen decarboxylase activity"/>
    <property type="evidence" value="ECO:0007669"/>
    <property type="project" value="InterPro"/>
</dbReference>
<evidence type="ECO:0000313" key="2">
    <source>
        <dbReference type="EMBL" id="RJP73316.1"/>
    </source>
</evidence>
<dbReference type="SUPFAM" id="SSF51726">
    <property type="entry name" value="UROD/MetE-like"/>
    <property type="match status" value="1"/>
</dbReference>
<dbReference type="EMBL" id="QZKI01000029">
    <property type="protein sequence ID" value="RJP73316.1"/>
    <property type="molecule type" value="Genomic_DNA"/>
</dbReference>
<dbReference type="AlphaFoldDB" id="A0A419F4K8"/>
<feature type="domain" description="Uroporphyrinogen decarboxylase (URO-D)" evidence="1">
    <location>
        <begin position="185"/>
        <end position="384"/>
    </location>
</feature>
<organism evidence="2 3">
    <name type="scientific">Candidatus Abyssobacteria bacterium SURF_17</name>
    <dbReference type="NCBI Taxonomy" id="2093361"/>
    <lineage>
        <taxon>Bacteria</taxon>
        <taxon>Pseudomonadati</taxon>
        <taxon>Candidatus Hydrogenedentota</taxon>
        <taxon>Candidatus Abyssobacteria</taxon>
    </lineage>
</organism>
<evidence type="ECO:0000259" key="1">
    <source>
        <dbReference type="Pfam" id="PF01208"/>
    </source>
</evidence>
<dbReference type="Gene3D" id="3.20.20.210">
    <property type="match status" value="1"/>
</dbReference>
<dbReference type="GO" id="GO:0006779">
    <property type="term" value="P:porphyrin-containing compound biosynthetic process"/>
    <property type="evidence" value="ECO:0007669"/>
    <property type="project" value="InterPro"/>
</dbReference>
<protein>
    <recommendedName>
        <fullName evidence="1">Uroporphyrinogen decarboxylase (URO-D) domain-containing protein</fullName>
    </recommendedName>
</protein>
<dbReference type="Proteomes" id="UP000285961">
    <property type="component" value="Unassembled WGS sequence"/>
</dbReference>
<dbReference type="InterPro" id="IPR052024">
    <property type="entry name" value="Methanogen_methyltrans"/>
</dbReference>
<proteinExistence type="predicted"/>
<dbReference type="PANTHER" id="PTHR47099">
    <property type="entry name" value="METHYLCOBAMIDE:COM METHYLTRANSFERASE MTBA"/>
    <property type="match status" value="1"/>
</dbReference>